<dbReference type="InterPro" id="IPR037239">
    <property type="entry name" value="OSBP_sf"/>
</dbReference>
<organism evidence="4 5">
    <name type="scientific">Parascaris univalens</name>
    <name type="common">Nematode worm</name>
    <dbReference type="NCBI Taxonomy" id="6257"/>
    <lineage>
        <taxon>Eukaryota</taxon>
        <taxon>Metazoa</taxon>
        <taxon>Ecdysozoa</taxon>
        <taxon>Nematoda</taxon>
        <taxon>Chromadorea</taxon>
        <taxon>Rhabditida</taxon>
        <taxon>Spirurina</taxon>
        <taxon>Ascaridomorpha</taxon>
        <taxon>Ascaridoidea</taxon>
        <taxon>Ascarididae</taxon>
        <taxon>Parascaris</taxon>
    </lineage>
</organism>
<comment type="similarity">
    <text evidence="1">Belongs to the OSBP family.</text>
</comment>
<reference evidence="5" key="1">
    <citation type="submission" date="2022-11" db="UniProtKB">
        <authorList>
            <consortium name="WormBaseParasite"/>
        </authorList>
    </citation>
    <scope>IDENTIFICATION</scope>
</reference>
<accession>A0A915ASL8</accession>
<evidence type="ECO:0000313" key="4">
    <source>
        <dbReference type="Proteomes" id="UP000887569"/>
    </source>
</evidence>
<dbReference type="Gene3D" id="3.30.70.3490">
    <property type="match status" value="1"/>
</dbReference>
<dbReference type="GO" id="GO:0032934">
    <property type="term" value="F:sterol binding"/>
    <property type="evidence" value="ECO:0007669"/>
    <property type="project" value="TreeGrafter"/>
</dbReference>
<sequence>MINRMTALLHFSIIKHMTGFRKRLKRSIAGHLHGRKSRGSSIAQPDTMAMILKATKQPQPFGLPTSFASANSNASDRVLSDIDELRRVHCCLDNESVLTIQMKMDDLRTCANLIGKHGNELMKTLADLEMVIGKEQTKVARERITLFKMTVKALLRGSSELMELLRKEGEKMIMESNNESHILERMRKDMDEMSMQIQLLKDAKVPLNVLNSRREGSCSEEDDDELPYFDAFSVRQMSMRQTLRRSHCYPHQKTLSSVCECPSAPTPASHRKSSTVQRGAQVSSTQPETRWRRTTVPFRPETSINYLTMMKNCIGKDLSRIAMPVNFNEPLSALQRSTEDLEYANLLHEAASLNDNYEQLAYVAAFAISAYSTVGSRSTKPFNPLLGETFEFDRCEDLGWRSIAEQVSHHPPTNAMHVEGKGWILDQSYTLTTKLKGKSLSVTPIGSTYIVFERTNNKYAYEKATTTTTVTNPLTRKLYTDNYGDVVIRNMRTDDKCLLKFHQAGYFSKEIPRKVTGTVSDSAGNSKFLIEAIWDKYAEIYRVTSDKHDNEYCDTDGGRQIWCANELPENADKMHNFTQFAIELNEPEDGVAPTDSRRRPDQRLMEEGRWDEANAVKQRLEELQRHRKSNFEKSHPGEVYSPKWFRLRDENDMTDRNDVYEYTNEYWQTKKEGNWNDTIVLFEL</sequence>
<feature type="region of interest" description="Disordered" evidence="3">
    <location>
        <begin position="265"/>
        <end position="291"/>
    </location>
</feature>
<dbReference type="GO" id="GO:0005886">
    <property type="term" value="C:plasma membrane"/>
    <property type="evidence" value="ECO:0007669"/>
    <property type="project" value="TreeGrafter"/>
</dbReference>
<evidence type="ECO:0000256" key="3">
    <source>
        <dbReference type="SAM" id="MobiDB-lite"/>
    </source>
</evidence>
<dbReference type="InterPro" id="IPR000648">
    <property type="entry name" value="Oxysterol-bd"/>
</dbReference>
<evidence type="ECO:0000256" key="1">
    <source>
        <dbReference type="ARBA" id="ARBA00008842"/>
    </source>
</evidence>
<evidence type="ECO:0000313" key="5">
    <source>
        <dbReference type="WBParaSite" id="PgR013_g068_t05"/>
    </source>
</evidence>
<dbReference type="FunFam" id="2.40.160.120:FF:000001">
    <property type="entry name" value="Oxysterol-binding protein"/>
    <property type="match status" value="1"/>
</dbReference>
<dbReference type="PANTHER" id="PTHR10972">
    <property type="entry name" value="OXYSTEROL-BINDING PROTEIN-RELATED"/>
    <property type="match status" value="1"/>
</dbReference>
<dbReference type="WBParaSite" id="PgR013_g068_t05">
    <property type="protein sequence ID" value="PgR013_g068_t05"/>
    <property type="gene ID" value="PgR013_g068"/>
</dbReference>
<dbReference type="AlphaFoldDB" id="A0A915ASL8"/>
<name>A0A915ASL8_PARUN</name>
<dbReference type="Gene3D" id="2.40.160.120">
    <property type="match status" value="1"/>
</dbReference>
<proteinExistence type="inferred from homology"/>
<dbReference type="Pfam" id="PF01237">
    <property type="entry name" value="Oxysterol_BP"/>
    <property type="match status" value="1"/>
</dbReference>
<dbReference type="PANTHER" id="PTHR10972:SF205">
    <property type="entry name" value="OXYSTEROL-BINDING PROTEIN 1"/>
    <property type="match status" value="1"/>
</dbReference>
<feature type="compositionally biased region" description="Polar residues" evidence="3">
    <location>
        <begin position="274"/>
        <end position="288"/>
    </location>
</feature>
<keyword evidence="2" id="KW-0597">Phosphoprotein</keyword>
<keyword evidence="4" id="KW-1185">Reference proteome</keyword>
<dbReference type="SUPFAM" id="SSF144000">
    <property type="entry name" value="Oxysterol-binding protein-like"/>
    <property type="match status" value="1"/>
</dbReference>
<dbReference type="GO" id="GO:0120009">
    <property type="term" value="P:intermembrane lipid transfer"/>
    <property type="evidence" value="ECO:0007669"/>
    <property type="project" value="UniProtKB-ARBA"/>
</dbReference>
<evidence type="ECO:0000256" key="2">
    <source>
        <dbReference type="ARBA" id="ARBA00022553"/>
    </source>
</evidence>
<dbReference type="Proteomes" id="UP000887569">
    <property type="component" value="Unplaced"/>
</dbReference>
<dbReference type="GO" id="GO:0097038">
    <property type="term" value="C:perinuclear endoplasmic reticulum"/>
    <property type="evidence" value="ECO:0007669"/>
    <property type="project" value="TreeGrafter"/>
</dbReference>
<dbReference type="GO" id="GO:0005829">
    <property type="term" value="C:cytosol"/>
    <property type="evidence" value="ECO:0007669"/>
    <property type="project" value="TreeGrafter"/>
</dbReference>
<protein>
    <submittedName>
        <fullName evidence="5">Oxysterol-binding protein</fullName>
    </submittedName>
</protein>